<dbReference type="Pfam" id="PF09749">
    <property type="entry name" value="HVSL"/>
    <property type="match status" value="1"/>
</dbReference>
<accession>A0A9W8A2T8</accession>
<evidence type="ECO:0000256" key="6">
    <source>
        <dbReference type="ARBA" id="ARBA00030030"/>
    </source>
</evidence>
<organism evidence="8 9">
    <name type="scientific">Tieghemiomyces parasiticus</name>
    <dbReference type="NCBI Taxonomy" id="78921"/>
    <lineage>
        <taxon>Eukaryota</taxon>
        <taxon>Fungi</taxon>
        <taxon>Fungi incertae sedis</taxon>
        <taxon>Zoopagomycota</taxon>
        <taxon>Kickxellomycotina</taxon>
        <taxon>Dimargaritomycetes</taxon>
        <taxon>Dimargaritales</taxon>
        <taxon>Dimargaritaceae</taxon>
        <taxon>Tieghemiomyces</taxon>
    </lineage>
</organism>
<keyword evidence="1" id="KW-0540">Nuclease</keyword>
<dbReference type="PANTHER" id="PTHR13522:SF3">
    <property type="entry name" value="U6 SNRNA PHOSPHODIESTERASE 1"/>
    <property type="match status" value="1"/>
</dbReference>
<evidence type="ECO:0000256" key="7">
    <source>
        <dbReference type="SAM" id="MobiDB-lite"/>
    </source>
</evidence>
<dbReference type="GO" id="GO:0005634">
    <property type="term" value="C:nucleus"/>
    <property type="evidence" value="ECO:0007669"/>
    <property type="project" value="TreeGrafter"/>
</dbReference>
<proteinExistence type="predicted"/>
<comment type="caution">
    <text evidence="8">The sequence shown here is derived from an EMBL/GenBank/DDBJ whole genome shotgun (WGS) entry which is preliminary data.</text>
</comment>
<keyword evidence="8" id="KW-0269">Exonuclease</keyword>
<dbReference type="GO" id="GO:0016829">
    <property type="term" value="F:lyase activity"/>
    <property type="evidence" value="ECO:0007669"/>
    <property type="project" value="UniProtKB-KW"/>
</dbReference>
<evidence type="ECO:0000256" key="3">
    <source>
        <dbReference type="ARBA" id="ARBA00023239"/>
    </source>
</evidence>
<dbReference type="Gene3D" id="3.90.1140.10">
    <property type="entry name" value="Cyclic phosphodiesterase"/>
    <property type="match status" value="1"/>
</dbReference>
<keyword evidence="9" id="KW-1185">Reference proteome</keyword>
<dbReference type="Proteomes" id="UP001150569">
    <property type="component" value="Unassembled WGS sequence"/>
</dbReference>
<keyword evidence="4" id="KW-0539">Nucleus</keyword>
<feature type="region of interest" description="Disordered" evidence="7">
    <location>
        <begin position="1"/>
        <end position="58"/>
    </location>
</feature>
<dbReference type="PANTHER" id="PTHR13522">
    <property type="entry name" value="U6 SNRNA PHOSPHODIESTERASE 1"/>
    <property type="match status" value="1"/>
</dbReference>
<dbReference type="InterPro" id="IPR027521">
    <property type="entry name" value="Usb1"/>
</dbReference>
<feature type="compositionally biased region" description="Low complexity" evidence="7">
    <location>
        <begin position="29"/>
        <end position="58"/>
    </location>
</feature>
<dbReference type="OrthoDB" id="49151at2759"/>
<dbReference type="GO" id="GO:0000175">
    <property type="term" value="F:3'-5'-RNA exonuclease activity"/>
    <property type="evidence" value="ECO:0007669"/>
    <property type="project" value="TreeGrafter"/>
</dbReference>
<evidence type="ECO:0000313" key="9">
    <source>
        <dbReference type="Proteomes" id="UP001150569"/>
    </source>
</evidence>
<evidence type="ECO:0000313" key="8">
    <source>
        <dbReference type="EMBL" id="KAJ1921606.1"/>
    </source>
</evidence>
<evidence type="ECO:0000256" key="1">
    <source>
        <dbReference type="ARBA" id="ARBA00022722"/>
    </source>
</evidence>
<dbReference type="EMBL" id="JANBPT010000415">
    <property type="protein sequence ID" value="KAJ1921606.1"/>
    <property type="molecule type" value="Genomic_DNA"/>
</dbReference>
<evidence type="ECO:0000256" key="5">
    <source>
        <dbReference type="ARBA" id="ARBA00029543"/>
    </source>
</evidence>
<dbReference type="AlphaFoldDB" id="A0A9W8A2T8"/>
<dbReference type="GO" id="GO:0034477">
    <property type="term" value="P:U6 snRNA 3'-end processing"/>
    <property type="evidence" value="ECO:0007669"/>
    <property type="project" value="InterPro"/>
</dbReference>
<sequence length="328" mass="36056">MSLPGLVDYSSSGEEEESYASTKPGGTGNRSRASSNSPTAASSAVTSPPAGSSSLSPNLLSANFRQLYPERKRKCDDPAHHQARVRIHPHVVGNWAVHIYLAVQPTEEFADFIDRLVTRAQSLTEVPLLRQLHTAGSTASQRPDPATAYHISLCRPVFLKEFQIAPFVAHLRQALADEVCLTLDSPFHLSFQSVTWFVNDEHLRSFLALEVGMGHAVLRSLVAVVDGVLRQYGLPTYYEEPRFHISVASANDPAAIDDCLVSRLLGHESDKESMSHGTVLTSIDDFEGELAEEATVPYSGFVFEVDEMVCRTGNRHHTLPFTKTATQR</sequence>
<protein>
    <recommendedName>
        <fullName evidence="5">U6 snRNA phosphodiesterase 1</fullName>
    </recommendedName>
    <alternativeName>
        <fullName evidence="6">3'-5' RNA exonuclease USB1</fullName>
    </alternativeName>
</protein>
<reference evidence="8" key="1">
    <citation type="submission" date="2022-07" db="EMBL/GenBank/DDBJ databases">
        <title>Phylogenomic reconstructions and comparative analyses of Kickxellomycotina fungi.</title>
        <authorList>
            <person name="Reynolds N.K."/>
            <person name="Stajich J.E."/>
            <person name="Barry K."/>
            <person name="Grigoriev I.V."/>
            <person name="Crous P."/>
            <person name="Smith M.E."/>
        </authorList>
    </citation>
    <scope>NUCLEOTIDE SEQUENCE</scope>
    <source>
        <strain evidence="8">RSA 861</strain>
    </source>
</reference>
<evidence type="ECO:0000256" key="2">
    <source>
        <dbReference type="ARBA" id="ARBA00022801"/>
    </source>
</evidence>
<gene>
    <name evidence="8" type="primary">USB1_2</name>
    <name evidence="8" type="ORF">IWQ60_006725</name>
</gene>
<keyword evidence="2" id="KW-0378">Hydrolase</keyword>
<name>A0A9W8A2T8_9FUNG</name>
<evidence type="ECO:0000256" key="4">
    <source>
        <dbReference type="ARBA" id="ARBA00023242"/>
    </source>
</evidence>
<keyword evidence="3" id="KW-0456">Lyase</keyword>